<evidence type="ECO:0000313" key="10">
    <source>
        <dbReference type="EMBL" id="RZT78255.1"/>
    </source>
</evidence>
<feature type="domain" description="Bacterial transcriptional activator" evidence="9">
    <location>
        <begin position="95"/>
        <end position="241"/>
    </location>
</feature>
<organism evidence="10 11">
    <name type="scientific">Micromonospora violae</name>
    <dbReference type="NCBI Taxonomy" id="1278207"/>
    <lineage>
        <taxon>Bacteria</taxon>
        <taxon>Bacillati</taxon>
        <taxon>Actinomycetota</taxon>
        <taxon>Actinomycetes</taxon>
        <taxon>Micromonosporales</taxon>
        <taxon>Micromonosporaceae</taxon>
        <taxon>Micromonospora</taxon>
    </lineage>
</organism>
<evidence type="ECO:0000256" key="3">
    <source>
        <dbReference type="ARBA" id="ARBA00023125"/>
    </source>
</evidence>
<evidence type="ECO:0000256" key="1">
    <source>
        <dbReference type="ARBA" id="ARBA00005820"/>
    </source>
</evidence>
<dbReference type="Gene3D" id="1.25.40.10">
    <property type="entry name" value="Tetratricopeptide repeat domain"/>
    <property type="match status" value="2"/>
</dbReference>
<keyword evidence="11" id="KW-1185">Reference proteome</keyword>
<dbReference type="Pfam" id="PF03704">
    <property type="entry name" value="BTAD"/>
    <property type="match status" value="1"/>
</dbReference>
<dbReference type="Gene3D" id="1.10.10.10">
    <property type="entry name" value="Winged helix-like DNA-binding domain superfamily/Winged helix DNA-binding domain"/>
    <property type="match status" value="1"/>
</dbReference>
<protein>
    <submittedName>
        <fullName evidence="10">DNA-binding SARP family transcriptional activator</fullName>
    </submittedName>
</protein>
<reference evidence="10 11" key="1">
    <citation type="submission" date="2019-02" db="EMBL/GenBank/DDBJ databases">
        <title>Sequencing the genomes of 1000 actinobacteria strains.</title>
        <authorList>
            <person name="Klenk H.-P."/>
        </authorList>
    </citation>
    <scope>NUCLEOTIDE SEQUENCE [LARGE SCALE GENOMIC DNA]</scope>
    <source>
        <strain evidence="10 11">DSM 45888</strain>
    </source>
</reference>
<dbReference type="PANTHER" id="PTHR35807">
    <property type="entry name" value="TRANSCRIPTIONAL REGULATOR REDD-RELATED"/>
    <property type="match status" value="1"/>
</dbReference>
<name>A0A4Q7UAY5_9ACTN</name>
<dbReference type="SMART" id="SM00862">
    <property type="entry name" value="Trans_reg_C"/>
    <property type="match status" value="1"/>
</dbReference>
<dbReference type="AlphaFoldDB" id="A0A4Q7UAY5"/>
<dbReference type="Gene3D" id="3.40.50.300">
    <property type="entry name" value="P-loop containing nucleotide triphosphate hydrolases"/>
    <property type="match status" value="1"/>
</dbReference>
<comment type="similarity">
    <text evidence="1">Belongs to the AfsR/DnrI/RedD regulatory family.</text>
</comment>
<evidence type="ECO:0000256" key="2">
    <source>
        <dbReference type="ARBA" id="ARBA00023015"/>
    </source>
</evidence>
<dbReference type="Pfam" id="PF13191">
    <property type="entry name" value="AAA_16"/>
    <property type="match status" value="1"/>
</dbReference>
<dbReference type="InterPro" id="IPR027417">
    <property type="entry name" value="P-loop_NTPase"/>
</dbReference>
<dbReference type="InterPro" id="IPR041664">
    <property type="entry name" value="AAA_16"/>
</dbReference>
<dbReference type="SMART" id="SM00028">
    <property type="entry name" value="TPR"/>
    <property type="match status" value="5"/>
</dbReference>
<dbReference type="GO" id="GO:0006355">
    <property type="term" value="P:regulation of DNA-templated transcription"/>
    <property type="evidence" value="ECO:0007669"/>
    <property type="project" value="InterPro"/>
</dbReference>
<dbReference type="CDD" id="cd15831">
    <property type="entry name" value="BTAD"/>
    <property type="match status" value="1"/>
</dbReference>
<dbReference type="PRINTS" id="PR00364">
    <property type="entry name" value="DISEASERSIST"/>
</dbReference>
<dbReference type="SUPFAM" id="SSF46894">
    <property type="entry name" value="C-terminal effector domain of the bipartite response regulators"/>
    <property type="match status" value="1"/>
</dbReference>
<dbReference type="InterPro" id="IPR016032">
    <property type="entry name" value="Sig_transdc_resp-reg_C-effctor"/>
</dbReference>
<keyword evidence="5" id="KW-0802">TPR repeat</keyword>
<dbReference type="EMBL" id="SHKK01000001">
    <property type="protein sequence ID" value="RZT78255.1"/>
    <property type="molecule type" value="Genomic_DNA"/>
</dbReference>
<feature type="repeat" description="TPR" evidence="5">
    <location>
        <begin position="827"/>
        <end position="860"/>
    </location>
</feature>
<gene>
    <name evidence="10" type="ORF">EV382_1437</name>
</gene>
<evidence type="ECO:0000256" key="6">
    <source>
        <dbReference type="SAM" id="MobiDB-lite"/>
    </source>
</evidence>
<evidence type="ECO:0000256" key="4">
    <source>
        <dbReference type="ARBA" id="ARBA00023163"/>
    </source>
</evidence>
<comment type="caution">
    <text evidence="10">The sequence shown here is derived from an EMBL/GenBank/DDBJ whole genome shotgun (WGS) entry which is preliminary data.</text>
</comment>
<dbReference type="InterPro" id="IPR001867">
    <property type="entry name" value="OmpR/PhoB-type_DNA-bd"/>
</dbReference>
<dbReference type="InterPro" id="IPR003593">
    <property type="entry name" value="AAA+_ATPase"/>
</dbReference>
<dbReference type="RefSeq" id="WP_165435740.1">
    <property type="nucleotide sequence ID" value="NZ_SHKK01000001.1"/>
</dbReference>
<dbReference type="SUPFAM" id="SSF52540">
    <property type="entry name" value="P-loop containing nucleoside triphosphate hydrolases"/>
    <property type="match status" value="1"/>
</dbReference>
<keyword evidence="3 10" id="KW-0238">DNA-binding</keyword>
<dbReference type="PANTHER" id="PTHR35807:SF1">
    <property type="entry name" value="TRANSCRIPTIONAL REGULATOR REDD"/>
    <property type="match status" value="1"/>
</dbReference>
<dbReference type="PROSITE" id="PS50005">
    <property type="entry name" value="TPR"/>
    <property type="match status" value="1"/>
</dbReference>
<accession>A0A4Q7UAY5</accession>
<feature type="domain" description="OmpR/PhoB-type" evidence="8">
    <location>
        <begin position="16"/>
        <end position="88"/>
    </location>
</feature>
<proteinExistence type="inferred from homology"/>
<dbReference type="Proteomes" id="UP000293781">
    <property type="component" value="Unassembled WGS sequence"/>
</dbReference>
<dbReference type="Pfam" id="PF00486">
    <property type="entry name" value="Trans_reg_C"/>
    <property type="match status" value="1"/>
</dbReference>
<keyword evidence="2" id="KW-0805">Transcription regulation</keyword>
<dbReference type="SUPFAM" id="SSF48452">
    <property type="entry name" value="TPR-like"/>
    <property type="match status" value="2"/>
</dbReference>
<dbReference type="SMART" id="SM00382">
    <property type="entry name" value="AAA"/>
    <property type="match status" value="1"/>
</dbReference>
<evidence type="ECO:0000259" key="7">
    <source>
        <dbReference type="SMART" id="SM00382"/>
    </source>
</evidence>
<dbReference type="GO" id="GO:0000160">
    <property type="term" value="P:phosphorelay signal transduction system"/>
    <property type="evidence" value="ECO:0007669"/>
    <property type="project" value="InterPro"/>
</dbReference>
<keyword evidence="4" id="KW-0804">Transcription</keyword>
<dbReference type="SMART" id="SM01043">
    <property type="entry name" value="BTAD"/>
    <property type="match status" value="1"/>
</dbReference>
<dbReference type="InterPro" id="IPR036388">
    <property type="entry name" value="WH-like_DNA-bd_sf"/>
</dbReference>
<dbReference type="InterPro" id="IPR051677">
    <property type="entry name" value="AfsR-DnrI-RedD_regulator"/>
</dbReference>
<dbReference type="Pfam" id="PF13424">
    <property type="entry name" value="TPR_12"/>
    <property type="match status" value="1"/>
</dbReference>
<evidence type="ECO:0000259" key="9">
    <source>
        <dbReference type="SMART" id="SM01043"/>
    </source>
</evidence>
<dbReference type="InterPro" id="IPR005158">
    <property type="entry name" value="BTAD"/>
</dbReference>
<sequence>MRFEVLGPLRAVDSSGSVVPVGRHQHEVVLACLLAAGGQTVADSTLMEALWGRDPSDSKQVALRVLVHHLRRTLGTGSIIRATGGYRISLAGHQVDADEFVALVDAAARDEAQGRLAEAQGRYRVALRLWRGTDAYQGTADTDQVRAVSHHLGEQRLTAYESCVDIELSLGRHRELCAELAAVATENALRERLQAQLMLALVRSDRRAEALLVYERTRRILADELGADPGTRLQQLHTAILRGPAPAVAPSAPSTVARPAQLPAPPSDFVGRDDELAALDALLALSGPGQRPSGAVVVTGSGGMGKTALVTHWADQHRQRFPDGQLYLDLDDDVPATVALARALIDLGVAADDVPQQAETRAAQLRSLLSRSAVLVVLDNVSSAQQARPFFPGTGDSRLVIISRNRLDGLIAREGAHLLVLNPLPVDSATRLLGAIAGMPGGADDDIRTLVTLCHGMPLAIRIVGAHLRLGARPGTLVVALHDERTRLARLSTTDGDVSVRAVIAVSYRRLAAPARRLLRRLGLSDAHTIPPGAAAALAGIGAGTVLTDLVDRLAEVNVVTIEPDSRISLHQLTHLFAHEQGQLEDTSADRRAAERHLLRWYGHVARHAQQRIRPTADSADVPDPEHLFLPDLPGTLAAVEWVDTEADTIIRLIAQHGGTHSDLVWPLAVNIRGWLQRRAPRDIWIGVAEHGIRAAALAGSRTGEATLHGSLGVAHSLLLQRAEARAAFQRASALFAQGGDHAGRADVEASLGAMLADSGALDEALPPLLRARHLATQLDDPDLTFKVELNLGYLHRRADRHQEARDAYTAALSAAQRSSNRDWLSASVHTNLGRLHLLQGDLDQAGQHYDEAVRLARNTGDRMREAWALHGCSDVFAARRNLPAAVAALHEAVTILETLGDRRLPEMRARLSELLSDSPAGQPLPQT</sequence>
<dbReference type="GO" id="GO:0003677">
    <property type="term" value="F:DNA binding"/>
    <property type="evidence" value="ECO:0007669"/>
    <property type="project" value="UniProtKB-KW"/>
</dbReference>
<evidence type="ECO:0000259" key="8">
    <source>
        <dbReference type="SMART" id="SM00862"/>
    </source>
</evidence>
<feature type="domain" description="AAA+ ATPase" evidence="7">
    <location>
        <begin position="292"/>
        <end position="424"/>
    </location>
</feature>
<feature type="region of interest" description="Disordered" evidence="6">
    <location>
        <begin position="250"/>
        <end position="269"/>
    </location>
</feature>
<dbReference type="InterPro" id="IPR019734">
    <property type="entry name" value="TPR_rpt"/>
</dbReference>
<feature type="compositionally biased region" description="Low complexity" evidence="6">
    <location>
        <begin position="250"/>
        <end position="260"/>
    </location>
</feature>
<dbReference type="InterPro" id="IPR011990">
    <property type="entry name" value="TPR-like_helical_dom_sf"/>
</dbReference>
<evidence type="ECO:0000313" key="11">
    <source>
        <dbReference type="Proteomes" id="UP000293781"/>
    </source>
</evidence>
<evidence type="ECO:0000256" key="5">
    <source>
        <dbReference type="PROSITE-ProRule" id="PRU00339"/>
    </source>
</evidence>